<dbReference type="PANTHER" id="PTHR43652">
    <property type="entry name" value="BASIC AMINO ACID ANTIPORTER YFCC-RELATED"/>
    <property type="match status" value="1"/>
</dbReference>
<feature type="transmembrane region" description="Helical" evidence="7">
    <location>
        <begin position="139"/>
        <end position="159"/>
    </location>
</feature>
<evidence type="ECO:0000313" key="9">
    <source>
        <dbReference type="EMBL" id="HIS64952.1"/>
    </source>
</evidence>
<comment type="subcellular location">
    <subcellularLocation>
        <location evidence="1">Membrane</location>
        <topology evidence="1">Multi-pass membrane protein</topology>
    </subcellularLocation>
</comment>
<keyword evidence="4" id="KW-0677">Repeat</keyword>
<evidence type="ECO:0000256" key="7">
    <source>
        <dbReference type="SAM" id="Phobius"/>
    </source>
</evidence>
<feature type="transmembrane region" description="Helical" evidence="7">
    <location>
        <begin position="179"/>
        <end position="203"/>
    </location>
</feature>
<dbReference type="AlphaFoldDB" id="A0A9D1F9E2"/>
<feature type="domain" description="Citrate transporter-like" evidence="8">
    <location>
        <begin position="22"/>
        <end position="347"/>
    </location>
</feature>
<evidence type="ECO:0000256" key="1">
    <source>
        <dbReference type="ARBA" id="ARBA00004141"/>
    </source>
</evidence>
<keyword evidence="2" id="KW-0813">Transport</keyword>
<feature type="transmembrane region" description="Helical" evidence="7">
    <location>
        <begin position="326"/>
        <end position="359"/>
    </location>
</feature>
<feature type="transmembrane region" description="Helical" evidence="7">
    <location>
        <begin position="58"/>
        <end position="76"/>
    </location>
</feature>
<evidence type="ECO:0000256" key="3">
    <source>
        <dbReference type="ARBA" id="ARBA00022692"/>
    </source>
</evidence>
<evidence type="ECO:0000256" key="4">
    <source>
        <dbReference type="ARBA" id="ARBA00022737"/>
    </source>
</evidence>
<dbReference type="EMBL" id="DVJJ01000091">
    <property type="protein sequence ID" value="HIS64952.1"/>
    <property type="molecule type" value="Genomic_DNA"/>
</dbReference>
<keyword evidence="6 7" id="KW-0472">Membrane</keyword>
<reference evidence="9" key="2">
    <citation type="journal article" date="2021" name="PeerJ">
        <title>Extensive microbial diversity within the chicken gut microbiome revealed by metagenomics and culture.</title>
        <authorList>
            <person name="Gilroy R."/>
            <person name="Ravi A."/>
            <person name="Getino M."/>
            <person name="Pursley I."/>
            <person name="Horton D.L."/>
            <person name="Alikhan N.F."/>
            <person name="Baker D."/>
            <person name="Gharbi K."/>
            <person name="Hall N."/>
            <person name="Watson M."/>
            <person name="Adriaenssens E.M."/>
            <person name="Foster-Nyarko E."/>
            <person name="Jarju S."/>
            <person name="Secka A."/>
            <person name="Antonio M."/>
            <person name="Oren A."/>
            <person name="Chaudhuri R.R."/>
            <person name="La Ragione R."/>
            <person name="Hildebrand F."/>
            <person name="Pallen M.J."/>
        </authorList>
    </citation>
    <scope>NUCLEOTIDE SEQUENCE</scope>
    <source>
        <strain evidence="9">ChiBcec16-1751</strain>
    </source>
</reference>
<feature type="transmembrane region" description="Helical" evidence="7">
    <location>
        <begin position="410"/>
        <end position="430"/>
    </location>
</feature>
<evidence type="ECO:0000313" key="10">
    <source>
        <dbReference type="Proteomes" id="UP000886741"/>
    </source>
</evidence>
<feature type="transmembrane region" description="Helical" evidence="7">
    <location>
        <begin position="235"/>
        <end position="251"/>
    </location>
</feature>
<dbReference type="Proteomes" id="UP000886741">
    <property type="component" value="Unassembled WGS sequence"/>
</dbReference>
<feature type="transmembrane region" description="Helical" evidence="7">
    <location>
        <begin position="96"/>
        <end position="127"/>
    </location>
</feature>
<proteinExistence type="predicted"/>
<feature type="transmembrane region" description="Helical" evidence="7">
    <location>
        <begin position="371"/>
        <end position="390"/>
    </location>
</feature>
<gene>
    <name evidence="9" type="ORF">IAA83_06235</name>
</gene>
<dbReference type="InterPro" id="IPR004680">
    <property type="entry name" value="Cit_transptr-like_dom"/>
</dbReference>
<accession>A0A9D1F9E2</accession>
<evidence type="ECO:0000256" key="6">
    <source>
        <dbReference type="ARBA" id="ARBA00023136"/>
    </source>
</evidence>
<evidence type="ECO:0000256" key="2">
    <source>
        <dbReference type="ARBA" id="ARBA00022448"/>
    </source>
</evidence>
<dbReference type="Pfam" id="PF03600">
    <property type="entry name" value="CitMHS"/>
    <property type="match status" value="1"/>
</dbReference>
<reference evidence="9" key="1">
    <citation type="submission" date="2020-10" db="EMBL/GenBank/DDBJ databases">
        <authorList>
            <person name="Gilroy R."/>
        </authorList>
    </citation>
    <scope>NUCLEOTIDE SEQUENCE</scope>
    <source>
        <strain evidence="9">ChiBcec16-1751</strain>
    </source>
</reference>
<evidence type="ECO:0000256" key="5">
    <source>
        <dbReference type="ARBA" id="ARBA00022989"/>
    </source>
</evidence>
<sequence>MSQMTLCIIIFVVTLFGFAFGSSYISITTMSLISMMVMVVTGCLDTTTALSGFSNTSTILMASMFIVAAGLNRTQMVNKVSAYICRISKGSFTKVLAGYVILTCILAQFIPSAIVAFSIVFPMAMGVCREMKVSPSKMMFSLGITAIGTVITLPFSSAISEMARIQGFLEAYDYTQYNMGILDITWAKFPVMLVILLLAIFVIPRFAPDIPMEKIEASGGGSTQQAKPLDPVREVIGYLTFVLVLLGLIFSSQIGLATWQVAMIGALVIVATRVLNKQEAINSMNLSMVLLYVGALGMGNALSATGAADLIGDKLSVVILGLNNNYLAGLLFFLVPFILTQFMLNLGIYSIFVPLYIMICKSMGANPIGPIMLCMIAAMTAFFSPLATPAVPVMMGVGGYNQKQLFKMGWLPAVIITVVAVGWIMTIYPVF</sequence>
<feature type="transmembrane region" description="Helical" evidence="7">
    <location>
        <begin position="288"/>
        <end position="306"/>
    </location>
</feature>
<dbReference type="GO" id="GO:0055085">
    <property type="term" value="P:transmembrane transport"/>
    <property type="evidence" value="ECO:0007669"/>
    <property type="project" value="InterPro"/>
</dbReference>
<keyword evidence="5 7" id="KW-1133">Transmembrane helix</keyword>
<dbReference type="PANTHER" id="PTHR43652:SF2">
    <property type="entry name" value="BASIC AMINO ACID ANTIPORTER YFCC-RELATED"/>
    <property type="match status" value="1"/>
</dbReference>
<evidence type="ECO:0000259" key="8">
    <source>
        <dbReference type="Pfam" id="PF03600"/>
    </source>
</evidence>
<name>A0A9D1F9E2_9FIRM</name>
<dbReference type="InterPro" id="IPR051679">
    <property type="entry name" value="DASS-Related_Transporters"/>
</dbReference>
<dbReference type="GO" id="GO:0005886">
    <property type="term" value="C:plasma membrane"/>
    <property type="evidence" value="ECO:0007669"/>
    <property type="project" value="TreeGrafter"/>
</dbReference>
<comment type="caution">
    <text evidence="9">The sequence shown here is derived from an EMBL/GenBank/DDBJ whole genome shotgun (WGS) entry which is preliminary data.</text>
</comment>
<organism evidence="9 10">
    <name type="scientific">Candidatus Avoscillospira avistercoris</name>
    <dbReference type="NCBI Taxonomy" id="2840707"/>
    <lineage>
        <taxon>Bacteria</taxon>
        <taxon>Bacillati</taxon>
        <taxon>Bacillota</taxon>
        <taxon>Clostridia</taxon>
        <taxon>Eubacteriales</taxon>
        <taxon>Oscillospiraceae</taxon>
        <taxon>Oscillospiraceae incertae sedis</taxon>
        <taxon>Candidatus Avoscillospira</taxon>
    </lineage>
</organism>
<keyword evidence="3 7" id="KW-0812">Transmembrane</keyword>
<protein>
    <submittedName>
        <fullName evidence="9">Anion permease</fullName>
    </submittedName>
</protein>